<dbReference type="PANTHER" id="PTHR33164">
    <property type="entry name" value="TRANSCRIPTIONAL REGULATOR, MARR FAMILY"/>
    <property type="match status" value="1"/>
</dbReference>
<dbReference type="Proteomes" id="UP000479043">
    <property type="component" value="Unassembled WGS sequence"/>
</dbReference>
<dbReference type="InterPro" id="IPR036390">
    <property type="entry name" value="WH_DNA-bd_sf"/>
</dbReference>
<dbReference type="PROSITE" id="PS50995">
    <property type="entry name" value="HTH_MARR_2"/>
    <property type="match status" value="1"/>
</dbReference>
<dbReference type="InterPro" id="IPR012712">
    <property type="entry name" value="HpaR/FarR"/>
</dbReference>
<protein>
    <submittedName>
        <fullName evidence="2">Homoprotocatechuate degradation operon regulator HpaR</fullName>
    </submittedName>
</protein>
<proteinExistence type="predicted"/>
<dbReference type="PRINTS" id="PR00598">
    <property type="entry name" value="HTHMARR"/>
</dbReference>
<dbReference type="InterPro" id="IPR000835">
    <property type="entry name" value="HTH_MarR-typ"/>
</dbReference>
<dbReference type="SMART" id="SM00347">
    <property type="entry name" value="HTH_MARR"/>
    <property type="match status" value="1"/>
</dbReference>
<name>A0A6L8LN29_9RHOB</name>
<dbReference type="SUPFAM" id="SSF46785">
    <property type="entry name" value="Winged helix' DNA-binding domain"/>
    <property type="match status" value="1"/>
</dbReference>
<dbReference type="InterPro" id="IPR039422">
    <property type="entry name" value="MarR/SlyA-like"/>
</dbReference>
<sequence length="151" mass="16970">MDTHRPTPPDTNRSLPIALLRAREKVMGPIRQMLSNAGVTEQQWRVLRVLDEKGTLDPTEIADRSCLLLPSLTRILQTLEGKGMVARAPHPTDRRKQQISITDTGRQLILDNMAESQRLNAWLRDEFGPDKLDALLDLLNELDALARDTGA</sequence>
<feature type="domain" description="HTH marR-type" evidence="1">
    <location>
        <begin position="12"/>
        <end position="144"/>
    </location>
</feature>
<dbReference type="RefSeq" id="WP_160975200.1">
    <property type="nucleotide sequence ID" value="NZ_WWEN01000010.1"/>
</dbReference>
<dbReference type="EMBL" id="WWEN01000010">
    <property type="protein sequence ID" value="MYM57295.1"/>
    <property type="molecule type" value="Genomic_DNA"/>
</dbReference>
<dbReference type="PANTHER" id="PTHR33164:SF13">
    <property type="entry name" value="4-HYDROXYPHENYLACETATE CATABOLISM PROTEIN"/>
    <property type="match status" value="1"/>
</dbReference>
<dbReference type="AlphaFoldDB" id="A0A6L8LN29"/>
<evidence type="ECO:0000259" key="1">
    <source>
        <dbReference type="PROSITE" id="PS50995"/>
    </source>
</evidence>
<evidence type="ECO:0000313" key="3">
    <source>
        <dbReference type="Proteomes" id="UP000479043"/>
    </source>
</evidence>
<comment type="caution">
    <text evidence="2">The sequence shown here is derived from an EMBL/GenBank/DDBJ whole genome shotgun (WGS) entry which is preliminary data.</text>
</comment>
<dbReference type="NCBIfam" id="TIGR02337">
    <property type="entry name" value="HpaR"/>
    <property type="match status" value="1"/>
</dbReference>
<dbReference type="GO" id="GO:0006950">
    <property type="term" value="P:response to stress"/>
    <property type="evidence" value="ECO:0007669"/>
    <property type="project" value="TreeGrafter"/>
</dbReference>
<dbReference type="GO" id="GO:0003700">
    <property type="term" value="F:DNA-binding transcription factor activity"/>
    <property type="evidence" value="ECO:0007669"/>
    <property type="project" value="InterPro"/>
</dbReference>
<reference evidence="2 3" key="1">
    <citation type="submission" date="2020-01" db="EMBL/GenBank/DDBJ databases">
        <authorList>
            <person name="Chen S."/>
        </authorList>
    </citation>
    <scope>NUCLEOTIDE SEQUENCE [LARGE SCALE GENOMIC DNA]</scope>
    <source>
        <strain evidence="2 3">GS-10</strain>
    </source>
</reference>
<evidence type="ECO:0000313" key="2">
    <source>
        <dbReference type="EMBL" id="MYM57295.1"/>
    </source>
</evidence>
<dbReference type="InterPro" id="IPR036388">
    <property type="entry name" value="WH-like_DNA-bd_sf"/>
</dbReference>
<dbReference type="Pfam" id="PF01047">
    <property type="entry name" value="MarR"/>
    <property type="match status" value="1"/>
</dbReference>
<accession>A0A6L8LN29</accession>
<organism evidence="2 3">
    <name type="scientific">Thalassovita mangrovi</name>
    <dbReference type="NCBI Taxonomy" id="2692236"/>
    <lineage>
        <taxon>Bacteria</taxon>
        <taxon>Pseudomonadati</taxon>
        <taxon>Pseudomonadota</taxon>
        <taxon>Alphaproteobacteria</taxon>
        <taxon>Rhodobacterales</taxon>
        <taxon>Roseobacteraceae</taxon>
        <taxon>Thalassovita</taxon>
    </lineage>
</organism>
<gene>
    <name evidence="2" type="primary">hpaR</name>
    <name evidence="2" type="ORF">GR167_18400</name>
</gene>
<keyword evidence="3" id="KW-1185">Reference proteome</keyword>
<dbReference type="GO" id="GO:0045892">
    <property type="term" value="P:negative regulation of DNA-templated transcription"/>
    <property type="evidence" value="ECO:0007669"/>
    <property type="project" value="InterPro"/>
</dbReference>
<dbReference type="Gene3D" id="1.10.10.10">
    <property type="entry name" value="Winged helix-like DNA-binding domain superfamily/Winged helix DNA-binding domain"/>
    <property type="match status" value="1"/>
</dbReference>
<dbReference type="GO" id="GO:0003677">
    <property type="term" value="F:DNA binding"/>
    <property type="evidence" value="ECO:0007669"/>
    <property type="project" value="InterPro"/>
</dbReference>